<dbReference type="EMBL" id="CP036290">
    <property type="protein sequence ID" value="QDU86521.1"/>
    <property type="molecule type" value="Genomic_DNA"/>
</dbReference>
<protein>
    <submittedName>
        <fullName evidence="4">CAAX amino terminal protease self-immunity</fullName>
    </submittedName>
</protein>
<dbReference type="Pfam" id="PF02517">
    <property type="entry name" value="Rce1-like"/>
    <property type="match status" value="1"/>
</dbReference>
<feature type="transmembrane region" description="Helical" evidence="2">
    <location>
        <begin position="341"/>
        <end position="363"/>
    </location>
</feature>
<feature type="region of interest" description="Disordered" evidence="1">
    <location>
        <begin position="1"/>
        <end position="24"/>
    </location>
</feature>
<feature type="transmembrane region" description="Helical" evidence="2">
    <location>
        <begin position="300"/>
        <end position="320"/>
    </location>
</feature>
<evidence type="ECO:0000259" key="3">
    <source>
        <dbReference type="Pfam" id="PF02517"/>
    </source>
</evidence>
<feature type="transmembrane region" description="Helical" evidence="2">
    <location>
        <begin position="536"/>
        <end position="555"/>
    </location>
</feature>
<feature type="transmembrane region" description="Helical" evidence="2">
    <location>
        <begin position="415"/>
        <end position="439"/>
    </location>
</feature>
<keyword evidence="2" id="KW-1133">Transmembrane helix</keyword>
<keyword evidence="4" id="KW-0645">Protease</keyword>
<keyword evidence="2" id="KW-0472">Membrane</keyword>
<dbReference type="Proteomes" id="UP000319342">
    <property type="component" value="Chromosome"/>
</dbReference>
<name>A0A518D4X6_9BACT</name>
<sequence>MAPDEERNAPDRGPAGGSSATGSRTAPAFAPHVVVLATIGWALLQVLNLASMESGHARVVHFEQPARTAARLIERPVEVVAASLVGAERASEDEPFQLEGLTGSGPFGLDPSTYEGVAVQLLDAALDVDLAASEMRDAAERGAKAETPDATADRKEDARLERATRLEREAAVLTARARILGAAVGLDAAELERATPRLVAKADVRERAELDGSTVQRLLAGDAAWAARTEALVLEFAARSTDDATDVSAASVDPRGPVADEIPMQLDGLPELLLLDARGEVPPVEEWAVSEAIGRAAAPMGFVLVLAPFSIVFALLLVATRRRILAPTAALSARLDAQDGWGAFAFGQLGFGLVLTLLASAGAGALTGYNVALSSIPILVAALVAAGWRPGLAGSLGTAGERLGLDGDARTAPRALVCGLGLVPVLWLGVLALAALGPLEASPWTSPYMDQLMDGGIDTWRRMAIEAGVGAPIFEELAFRGVLFAALRSRMGFLPAAGISAVVFAVGHPYDLAGMLTIAWIGFALAWLYERTGSLVACMAAHSAYNLSSLVYTLIYI</sequence>
<dbReference type="InterPro" id="IPR052710">
    <property type="entry name" value="CAAX_protease"/>
</dbReference>
<evidence type="ECO:0000256" key="2">
    <source>
        <dbReference type="SAM" id="Phobius"/>
    </source>
</evidence>
<dbReference type="InterPro" id="IPR003675">
    <property type="entry name" value="Rce1/LyrA-like_dom"/>
</dbReference>
<dbReference type="AlphaFoldDB" id="A0A518D4X6"/>
<proteinExistence type="predicted"/>
<dbReference type="RefSeq" id="WP_145191914.1">
    <property type="nucleotide sequence ID" value="NZ_CP036290.1"/>
</dbReference>
<dbReference type="GO" id="GO:0004175">
    <property type="term" value="F:endopeptidase activity"/>
    <property type="evidence" value="ECO:0007669"/>
    <property type="project" value="UniProtKB-ARBA"/>
</dbReference>
<dbReference type="OrthoDB" id="258511at2"/>
<keyword evidence="2" id="KW-0812">Transmembrane</keyword>
<dbReference type="GO" id="GO:0080120">
    <property type="term" value="P:CAAX-box protein maturation"/>
    <property type="evidence" value="ECO:0007669"/>
    <property type="project" value="UniProtKB-ARBA"/>
</dbReference>
<feature type="compositionally biased region" description="Basic and acidic residues" evidence="1">
    <location>
        <begin position="1"/>
        <end position="10"/>
    </location>
</feature>
<evidence type="ECO:0000256" key="1">
    <source>
        <dbReference type="SAM" id="MobiDB-lite"/>
    </source>
</evidence>
<evidence type="ECO:0000313" key="5">
    <source>
        <dbReference type="Proteomes" id="UP000319342"/>
    </source>
</evidence>
<keyword evidence="4" id="KW-0378">Hydrolase</keyword>
<feature type="region of interest" description="Disordered" evidence="1">
    <location>
        <begin position="137"/>
        <end position="157"/>
    </location>
</feature>
<feature type="transmembrane region" description="Helical" evidence="2">
    <location>
        <begin position="512"/>
        <end position="529"/>
    </location>
</feature>
<dbReference type="PANTHER" id="PTHR36435">
    <property type="entry name" value="SLR1288 PROTEIN"/>
    <property type="match status" value="1"/>
</dbReference>
<gene>
    <name evidence="4" type="ORF">Pla163_36720</name>
</gene>
<evidence type="ECO:0000313" key="4">
    <source>
        <dbReference type="EMBL" id="QDU86521.1"/>
    </source>
</evidence>
<organism evidence="4 5">
    <name type="scientific">Rohdeia mirabilis</name>
    <dbReference type="NCBI Taxonomy" id="2528008"/>
    <lineage>
        <taxon>Bacteria</taxon>
        <taxon>Pseudomonadati</taxon>
        <taxon>Planctomycetota</taxon>
        <taxon>Planctomycetia</taxon>
        <taxon>Planctomycetia incertae sedis</taxon>
        <taxon>Rohdeia</taxon>
    </lineage>
</organism>
<dbReference type="PANTHER" id="PTHR36435:SF1">
    <property type="entry name" value="CAAX AMINO TERMINAL PROTEASE FAMILY PROTEIN"/>
    <property type="match status" value="1"/>
</dbReference>
<feature type="transmembrane region" description="Helical" evidence="2">
    <location>
        <begin position="369"/>
        <end position="388"/>
    </location>
</feature>
<feature type="domain" description="CAAX prenyl protease 2/Lysostaphin resistance protein A-like" evidence="3">
    <location>
        <begin position="466"/>
        <end position="547"/>
    </location>
</feature>
<accession>A0A518D4X6</accession>
<dbReference type="GO" id="GO:0006508">
    <property type="term" value="P:proteolysis"/>
    <property type="evidence" value="ECO:0007669"/>
    <property type="project" value="UniProtKB-KW"/>
</dbReference>
<keyword evidence="5" id="KW-1185">Reference proteome</keyword>
<reference evidence="4 5" key="1">
    <citation type="submission" date="2019-02" db="EMBL/GenBank/DDBJ databases">
        <title>Deep-cultivation of Planctomycetes and their phenomic and genomic characterization uncovers novel biology.</title>
        <authorList>
            <person name="Wiegand S."/>
            <person name="Jogler M."/>
            <person name="Boedeker C."/>
            <person name="Pinto D."/>
            <person name="Vollmers J."/>
            <person name="Rivas-Marin E."/>
            <person name="Kohn T."/>
            <person name="Peeters S.H."/>
            <person name="Heuer A."/>
            <person name="Rast P."/>
            <person name="Oberbeckmann S."/>
            <person name="Bunk B."/>
            <person name="Jeske O."/>
            <person name="Meyerdierks A."/>
            <person name="Storesund J.E."/>
            <person name="Kallscheuer N."/>
            <person name="Luecker S."/>
            <person name="Lage O.M."/>
            <person name="Pohl T."/>
            <person name="Merkel B.J."/>
            <person name="Hornburger P."/>
            <person name="Mueller R.-W."/>
            <person name="Bruemmer F."/>
            <person name="Labrenz M."/>
            <person name="Spormann A.M."/>
            <person name="Op den Camp H."/>
            <person name="Overmann J."/>
            <person name="Amann R."/>
            <person name="Jetten M.S.M."/>
            <person name="Mascher T."/>
            <person name="Medema M.H."/>
            <person name="Devos D.P."/>
            <person name="Kaster A.-K."/>
            <person name="Ovreas L."/>
            <person name="Rohde M."/>
            <person name="Galperin M.Y."/>
            <person name="Jogler C."/>
        </authorList>
    </citation>
    <scope>NUCLEOTIDE SEQUENCE [LARGE SCALE GENOMIC DNA]</scope>
    <source>
        <strain evidence="4 5">Pla163</strain>
    </source>
</reference>